<dbReference type="SUPFAM" id="SSF81321">
    <property type="entry name" value="Family A G protein-coupled receptor-like"/>
    <property type="match status" value="1"/>
</dbReference>
<dbReference type="PANTHER" id="PTHR24246:SF27">
    <property type="entry name" value="ADENOSINE RECEPTOR, ISOFORM A"/>
    <property type="match status" value="1"/>
</dbReference>
<feature type="transmembrane region" description="Helical" evidence="10">
    <location>
        <begin position="17"/>
        <end position="42"/>
    </location>
</feature>
<organism evidence="12 13">
    <name type="scientific">Nematostella vectensis</name>
    <name type="common">Starlet sea anemone</name>
    <dbReference type="NCBI Taxonomy" id="45351"/>
    <lineage>
        <taxon>Eukaryota</taxon>
        <taxon>Metazoa</taxon>
        <taxon>Cnidaria</taxon>
        <taxon>Anthozoa</taxon>
        <taxon>Hexacorallia</taxon>
        <taxon>Actiniaria</taxon>
        <taxon>Edwardsiidae</taxon>
        <taxon>Nematostella</taxon>
    </lineage>
</organism>
<dbReference type="PRINTS" id="PR00237">
    <property type="entry name" value="GPCRRHODOPSN"/>
</dbReference>
<evidence type="ECO:0000313" key="13">
    <source>
        <dbReference type="Proteomes" id="UP000001593"/>
    </source>
</evidence>
<feature type="transmembrane region" description="Helical" evidence="10">
    <location>
        <begin position="54"/>
        <end position="81"/>
    </location>
</feature>
<dbReference type="PhylomeDB" id="A7RU74"/>
<evidence type="ECO:0000259" key="11">
    <source>
        <dbReference type="PROSITE" id="PS50262"/>
    </source>
</evidence>
<keyword evidence="4 10" id="KW-1133">Transmembrane helix</keyword>
<keyword evidence="13" id="KW-1185">Reference proteome</keyword>
<evidence type="ECO:0000256" key="7">
    <source>
        <dbReference type="ARBA" id="ARBA00023170"/>
    </source>
</evidence>
<dbReference type="HOGENOM" id="CLU_009579_16_0_1"/>
<evidence type="ECO:0000256" key="1">
    <source>
        <dbReference type="ARBA" id="ARBA00004651"/>
    </source>
</evidence>
<evidence type="ECO:0000256" key="3">
    <source>
        <dbReference type="ARBA" id="ARBA00022692"/>
    </source>
</evidence>
<dbReference type="FunCoup" id="A7RU74">
    <property type="interactions" value="206"/>
</dbReference>
<evidence type="ECO:0000256" key="8">
    <source>
        <dbReference type="ARBA" id="ARBA00023180"/>
    </source>
</evidence>
<evidence type="ECO:0000256" key="2">
    <source>
        <dbReference type="ARBA" id="ARBA00022475"/>
    </source>
</evidence>
<proteinExistence type="predicted"/>
<gene>
    <name evidence="12" type="ORF">NEMVEDRAFT_v1g202233</name>
</gene>
<accession>A7RU74</accession>
<keyword evidence="2" id="KW-1003">Cell membrane</keyword>
<name>A7RU74_NEMVE</name>
<dbReference type="eggNOG" id="KOG3656">
    <property type="taxonomic scope" value="Eukaryota"/>
</dbReference>
<dbReference type="Pfam" id="PF00001">
    <property type="entry name" value="7tm_1"/>
    <property type="match status" value="1"/>
</dbReference>
<evidence type="ECO:0000313" key="12">
    <source>
        <dbReference type="EMBL" id="EDO45032.1"/>
    </source>
</evidence>
<dbReference type="EMBL" id="DS469539">
    <property type="protein sequence ID" value="EDO45032.1"/>
    <property type="molecule type" value="Genomic_DNA"/>
</dbReference>
<dbReference type="Gene3D" id="1.20.1070.10">
    <property type="entry name" value="Rhodopsin 7-helix transmembrane proteins"/>
    <property type="match status" value="1"/>
</dbReference>
<dbReference type="AlphaFoldDB" id="A7RU74"/>
<sequence length="358" mass="40089">MPASLFGGGPLMSRQEMLVWCVVFAVEALITVFGNSFTIAIFTSSYLRQNRAFYFLVNLAIADLLVGLSSMPLFIMLFTKFFSGEYISELLFVSHRFVDSFTSFVALFSLVLVAVERMYAVVYPLRHRTTRVGSYIACALAMWVFSLAVSVLGTLPSHIDQTISFYLFFILHSSALIVVSISYVIVWKWVVCRVNNTAARQRDPRDRRLARTLALVTVMSIVAWVPFQVIHYVETLCLTCAMVPNTPLYFSKLLHYGNSLINPVLYCFRIPEFNKTASKFFVKMHLREASQQSVPVELDELKGGGVKFDAQDTRVFKPGGREVVSYAASTPPTPKGGTVTVITDMSNESPARSRSASH</sequence>
<dbReference type="PROSITE" id="PS50262">
    <property type="entry name" value="G_PROTEIN_RECEP_F1_2"/>
    <property type="match status" value="1"/>
</dbReference>
<dbReference type="GO" id="GO:0001609">
    <property type="term" value="F:G protein-coupled adenosine receptor activity"/>
    <property type="evidence" value="ECO:0000318"/>
    <property type="project" value="GO_Central"/>
</dbReference>
<keyword evidence="7" id="KW-0675">Receptor</keyword>
<feature type="transmembrane region" description="Helical" evidence="10">
    <location>
        <begin position="165"/>
        <end position="191"/>
    </location>
</feature>
<evidence type="ECO:0000256" key="4">
    <source>
        <dbReference type="ARBA" id="ARBA00022989"/>
    </source>
</evidence>
<keyword evidence="9" id="KW-0807">Transducer</keyword>
<comment type="subcellular location">
    <subcellularLocation>
        <location evidence="1">Cell membrane</location>
        <topology evidence="1">Multi-pass membrane protein</topology>
    </subcellularLocation>
</comment>
<feature type="domain" description="G-protein coupled receptors family 1 profile" evidence="11">
    <location>
        <begin position="34"/>
        <end position="266"/>
    </location>
</feature>
<keyword evidence="5" id="KW-0297">G-protein coupled receptor</keyword>
<reference evidence="12 13" key="1">
    <citation type="journal article" date="2007" name="Science">
        <title>Sea anemone genome reveals ancestral eumetazoan gene repertoire and genomic organization.</title>
        <authorList>
            <person name="Putnam N.H."/>
            <person name="Srivastava M."/>
            <person name="Hellsten U."/>
            <person name="Dirks B."/>
            <person name="Chapman J."/>
            <person name="Salamov A."/>
            <person name="Terry A."/>
            <person name="Shapiro H."/>
            <person name="Lindquist E."/>
            <person name="Kapitonov V.V."/>
            <person name="Jurka J."/>
            <person name="Genikhovich G."/>
            <person name="Grigoriev I.V."/>
            <person name="Lucas S.M."/>
            <person name="Steele R.E."/>
            <person name="Finnerty J.R."/>
            <person name="Technau U."/>
            <person name="Martindale M.Q."/>
            <person name="Rokhsar D.S."/>
        </authorList>
    </citation>
    <scope>NUCLEOTIDE SEQUENCE [LARGE SCALE GENOMIC DNA]</scope>
    <source>
        <strain evidence="13">CH2 X CH6</strain>
    </source>
</reference>
<keyword evidence="8" id="KW-0325">Glycoprotein</keyword>
<dbReference type="PANTHER" id="PTHR24246">
    <property type="entry name" value="OLFACTORY RECEPTOR AND ADENOSINE RECEPTOR"/>
    <property type="match status" value="1"/>
</dbReference>
<dbReference type="Proteomes" id="UP000001593">
    <property type="component" value="Unassembled WGS sequence"/>
</dbReference>
<keyword evidence="6 10" id="KW-0472">Membrane</keyword>
<feature type="transmembrane region" description="Helical" evidence="10">
    <location>
        <begin position="132"/>
        <end position="153"/>
    </location>
</feature>
<protein>
    <recommendedName>
        <fullName evidence="11">G-protein coupled receptors family 1 profile domain-containing protein</fullName>
    </recommendedName>
</protein>
<feature type="transmembrane region" description="Helical" evidence="10">
    <location>
        <begin position="101"/>
        <end position="120"/>
    </location>
</feature>
<evidence type="ECO:0000256" key="5">
    <source>
        <dbReference type="ARBA" id="ARBA00023040"/>
    </source>
</evidence>
<dbReference type="InterPro" id="IPR017452">
    <property type="entry name" value="GPCR_Rhodpsn_7TM"/>
</dbReference>
<keyword evidence="3 10" id="KW-0812">Transmembrane</keyword>
<evidence type="ECO:0000256" key="6">
    <source>
        <dbReference type="ARBA" id="ARBA00023136"/>
    </source>
</evidence>
<dbReference type="InParanoid" id="A7RU74"/>
<dbReference type="GO" id="GO:0005886">
    <property type="term" value="C:plasma membrane"/>
    <property type="evidence" value="ECO:0000318"/>
    <property type="project" value="GO_Central"/>
</dbReference>
<evidence type="ECO:0000256" key="10">
    <source>
        <dbReference type="SAM" id="Phobius"/>
    </source>
</evidence>
<feature type="transmembrane region" description="Helical" evidence="10">
    <location>
        <begin position="212"/>
        <end position="233"/>
    </location>
</feature>
<evidence type="ECO:0000256" key="9">
    <source>
        <dbReference type="ARBA" id="ARBA00023224"/>
    </source>
</evidence>
<dbReference type="GO" id="GO:0007186">
    <property type="term" value="P:G protein-coupled receptor signaling pathway"/>
    <property type="evidence" value="ECO:0000318"/>
    <property type="project" value="GO_Central"/>
</dbReference>
<dbReference type="InterPro" id="IPR000276">
    <property type="entry name" value="GPCR_Rhodpsn"/>
</dbReference>
<dbReference type="OMA" id="LYCFRIP"/>
<dbReference type="CDD" id="cd00637">
    <property type="entry name" value="7tm_classA_rhodopsin-like"/>
    <property type="match status" value="1"/>
</dbReference>